<dbReference type="RefSeq" id="WP_133531100.1">
    <property type="nucleotide sequence ID" value="NZ_SNXX01000032.1"/>
</dbReference>
<sequence>MFKSIKTKMIILVSLMLFLLIAGSSFYAFRQSENILSNTLQSEAENSARKSVETIRLWTEEKGKIIQNLSNLDSMKSMDWERQYDDLKPISDDDPQIESLFIVGPDGNMRDTNQFETSVADQSYFQQVTANKEQVFSEPTESFETVRPITIIASPIFRDDEFVGIVAAASEEQIAATEEIVSSAEKLSEYAEELKTAVNQFKI</sequence>
<gene>
    <name evidence="1" type="ORF">C7957_1324</name>
</gene>
<evidence type="ECO:0000313" key="2">
    <source>
        <dbReference type="Proteomes" id="UP000295176"/>
    </source>
</evidence>
<reference evidence="1 2" key="1">
    <citation type="submission" date="2019-03" db="EMBL/GenBank/DDBJ databases">
        <title>Subsurface microbial communities from deep shales in Ohio and West Virginia, USA.</title>
        <authorList>
            <person name="Wrighton K."/>
        </authorList>
    </citation>
    <scope>NUCLEOTIDE SEQUENCE [LARGE SCALE GENOMIC DNA]</scope>
    <source>
        <strain evidence="1 2">MSL 7</strain>
    </source>
</reference>
<accession>A0A4R6RQ33</accession>
<name>A0A4R6RQ33_9FIRM</name>
<protein>
    <recommendedName>
        <fullName evidence="3">Methyl-accepting chemotaxis protein</fullName>
    </recommendedName>
</protein>
<comment type="caution">
    <text evidence="1">The sequence shown here is derived from an EMBL/GenBank/DDBJ whole genome shotgun (WGS) entry which is preliminary data.</text>
</comment>
<dbReference type="AlphaFoldDB" id="A0A4R6RQ33"/>
<proteinExistence type="predicted"/>
<dbReference type="Proteomes" id="UP000295176">
    <property type="component" value="Unassembled WGS sequence"/>
</dbReference>
<dbReference type="CDD" id="cd12914">
    <property type="entry name" value="PDC1_DGC_like"/>
    <property type="match status" value="1"/>
</dbReference>
<organism evidence="1 2">
    <name type="scientific">Halanaerobium saccharolyticum</name>
    <dbReference type="NCBI Taxonomy" id="43595"/>
    <lineage>
        <taxon>Bacteria</taxon>
        <taxon>Bacillati</taxon>
        <taxon>Bacillota</taxon>
        <taxon>Clostridia</taxon>
        <taxon>Halanaerobiales</taxon>
        <taxon>Halanaerobiaceae</taxon>
        <taxon>Halanaerobium</taxon>
    </lineage>
</organism>
<evidence type="ECO:0000313" key="1">
    <source>
        <dbReference type="EMBL" id="TDP88754.1"/>
    </source>
</evidence>
<dbReference type="EMBL" id="SNXX01000032">
    <property type="protein sequence ID" value="TDP88754.1"/>
    <property type="molecule type" value="Genomic_DNA"/>
</dbReference>
<dbReference type="Gene3D" id="3.30.450.20">
    <property type="entry name" value="PAS domain"/>
    <property type="match status" value="1"/>
</dbReference>
<evidence type="ECO:0008006" key="3">
    <source>
        <dbReference type="Google" id="ProtNLM"/>
    </source>
</evidence>